<keyword evidence="5 6" id="KW-0472">Membrane</keyword>
<feature type="transmembrane region" description="Helical" evidence="6">
    <location>
        <begin position="82"/>
        <end position="103"/>
    </location>
</feature>
<organism evidence="7 8">
    <name type="scientific">Rhododendron griersonianum</name>
    <dbReference type="NCBI Taxonomy" id="479676"/>
    <lineage>
        <taxon>Eukaryota</taxon>
        <taxon>Viridiplantae</taxon>
        <taxon>Streptophyta</taxon>
        <taxon>Embryophyta</taxon>
        <taxon>Tracheophyta</taxon>
        <taxon>Spermatophyta</taxon>
        <taxon>Magnoliopsida</taxon>
        <taxon>eudicotyledons</taxon>
        <taxon>Gunneridae</taxon>
        <taxon>Pentapetalae</taxon>
        <taxon>asterids</taxon>
        <taxon>Ericales</taxon>
        <taxon>Ericaceae</taxon>
        <taxon>Ericoideae</taxon>
        <taxon>Rhodoreae</taxon>
        <taxon>Rhododendron</taxon>
    </lineage>
</organism>
<evidence type="ECO:0000256" key="4">
    <source>
        <dbReference type="ARBA" id="ARBA00022989"/>
    </source>
</evidence>
<evidence type="ECO:0000256" key="1">
    <source>
        <dbReference type="ARBA" id="ARBA00004141"/>
    </source>
</evidence>
<feature type="transmembrane region" description="Helical" evidence="6">
    <location>
        <begin position="23"/>
        <end position="41"/>
    </location>
</feature>
<evidence type="ECO:0000256" key="2">
    <source>
        <dbReference type="ARBA" id="ARBA00010199"/>
    </source>
</evidence>
<evidence type="ECO:0000256" key="5">
    <source>
        <dbReference type="ARBA" id="ARBA00023136"/>
    </source>
</evidence>
<sequence length="117" mass="12798">MEKSINRNGKFLNPIDRDILDSYFLQFVAGSQPINALAFVLDGLYYGFSDFGYAAYSMVLVGMISSVFLVIAAPLYGLAGVWTGLFLSELWLLVMAIVPICYFSMDSSCQDPGGGLK</sequence>
<dbReference type="PANTHER" id="PTHR42893">
    <property type="entry name" value="PROTEIN DETOXIFICATION 44, CHLOROPLASTIC-RELATED"/>
    <property type="match status" value="1"/>
</dbReference>
<comment type="similarity">
    <text evidence="2">Belongs to the multi antimicrobial extrusion (MATE) (TC 2.A.66.1) family.</text>
</comment>
<comment type="caution">
    <text evidence="7">The sequence shown here is derived from an EMBL/GenBank/DDBJ whole genome shotgun (WGS) entry which is preliminary data.</text>
</comment>
<name>A0AAV6LDD8_9ERIC</name>
<dbReference type="Proteomes" id="UP000823749">
    <property type="component" value="Chromosome 2"/>
</dbReference>
<keyword evidence="3 6" id="KW-0812">Transmembrane</keyword>
<reference evidence="7" key="1">
    <citation type="submission" date="2020-08" db="EMBL/GenBank/DDBJ databases">
        <title>Plant Genome Project.</title>
        <authorList>
            <person name="Zhang R.-G."/>
        </authorList>
    </citation>
    <scope>NUCLEOTIDE SEQUENCE</scope>
    <source>
        <strain evidence="7">WSP0</strain>
        <tissue evidence="7">Leaf</tissue>
    </source>
</reference>
<proteinExistence type="inferred from homology"/>
<evidence type="ECO:0000256" key="3">
    <source>
        <dbReference type="ARBA" id="ARBA00022692"/>
    </source>
</evidence>
<dbReference type="EMBL" id="JACTNZ010000002">
    <property type="protein sequence ID" value="KAG5562745.1"/>
    <property type="molecule type" value="Genomic_DNA"/>
</dbReference>
<keyword evidence="4 6" id="KW-1133">Transmembrane helix</keyword>
<dbReference type="InterPro" id="IPR044644">
    <property type="entry name" value="DinF-like"/>
</dbReference>
<protein>
    <submittedName>
        <fullName evidence="7">Uncharacterized protein</fullName>
    </submittedName>
</protein>
<evidence type="ECO:0000313" key="7">
    <source>
        <dbReference type="EMBL" id="KAG5562745.1"/>
    </source>
</evidence>
<evidence type="ECO:0000313" key="8">
    <source>
        <dbReference type="Proteomes" id="UP000823749"/>
    </source>
</evidence>
<evidence type="ECO:0000256" key="6">
    <source>
        <dbReference type="SAM" id="Phobius"/>
    </source>
</evidence>
<feature type="transmembrane region" description="Helical" evidence="6">
    <location>
        <begin position="53"/>
        <end position="76"/>
    </location>
</feature>
<dbReference type="PANTHER" id="PTHR42893:SF46">
    <property type="entry name" value="PROTEIN DETOXIFICATION 44, CHLOROPLASTIC"/>
    <property type="match status" value="1"/>
</dbReference>
<dbReference type="AlphaFoldDB" id="A0AAV6LDD8"/>
<accession>A0AAV6LDD8</accession>
<keyword evidence="8" id="KW-1185">Reference proteome</keyword>
<dbReference type="GO" id="GO:0016020">
    <property type="term" value="C:membrane"/>
    <property type="evidence" value="ECO:0007669"/>
    <property type="project" value="UniProtKB-SubCell"/>
</dbReference>
<comment type="subcellular location">
    <subcellularLocation>
        <location evidence="1">Membrane</location>
        <topology evidence="1">Multi-pass membrane protein</topology>
    </subcellularLocation>
</comment>
<gene>
    <name evidence="7" type="ORF">RHGRI_005466</name>
</gene>